<comment type="caution">
    <text evidence="15">The sequence shown here is derived from an EMBL/GenBank/DDBJ whole genome shotgun (WGS) entry which is preliminary data.</text>
</comment>
<evidence type="ECO:0000256" key="12">
    <source>
        <dbReference type="ARBA" id="ARBA00032932"/>
    </source>
</evidence>
<dbReference type="STRING" id="1797291.A2V47_03515"/>
<feature type="transmembrane region" description="Helical" evidence="14">
    <location>
        <begin position="116"/>
        <end position="137"/>
    </location>
</feature>
<comment type="miscellaneous">
    <text evidence="14">Bacitracin is thought to be involved in the inhibition of peptidoglycan synthesis by sequestering undecaprenyl diphosphate, thereby reducing the pool of lipid carrier available.</text>
</comment>
<keyword evidence="14" id="KW-0961">Cell wall biogenesis/degradation</keyword>
<evidence type="ECO:0000256" key="3">
    <source>
        <dbReference type="ARBA" id="ARBA00012374"/>
    </source>
</evidence>
<evidence type="ECO:0000313" key="15">
    <source>
        <dbReference type="EMBL" id="OGD16435.1"/>
    </source>
</evidence>
<feature type="transmembrane region" description="Helical" evidence="14">
    <location>
        <begin position="252"/>
        <end position="271"/>
    </location>
</feature>
<dbReference type="GO" id="GO:0050380">
    <property type="term" value="F:undecaprenyl-diphosphatase activity"/>
    <property type="evidence" value="ECO:0007669"/>
    <property type="project" value="UniProtKB-UniRule"/>
</dbReference>
<keyword evidence="9 14" id="KW-0472">Membrane</keyword>
<dbReference type="EMBL" id="MEYH01000033">
    <property type="protein sequence ID" value="OGD16435.1"/>
    <property type="molecule type" value="Genomic_DNA"/>
</dbReference>
<evidence type="ECO:0000256" key="1">
    <source>
        <dbReference type="ARBA" id="ARBA00004651"/>
    </source>
</evidence>
<dbReference type="EC" id="3.6.1.27" evidence="3 14"/>
<evidence type="ECO:0000256" key="14">
    <source>
        <dbReference type="HAMAP-Rule" id="MF_01006"/>
    </source>
</evidence>
<reference evidence="15 16" key="1">
    <citation type="journal article" date="2016" name="Nat. Commun.">
        <title>Thousands of microbial genomes shed light on interconnected biogeochemical processes in an aquifer system.</title>
        <authorList>
            <person name="Anantharaman K."/>
            <person name="Brown C.T."/>
            <person name="Hug L.A."/>
            <person name="Sharon I."/>
            <person name="Castelle C.J."/>
            <person name="Probst A.J."/>
            <person name="Thomas B.C."/>
            <person name="Singh A."/>
            <person name="Wilkins M.J."/>
            <person name="Karaoz U."/>
            <person name="Brodie E.L."/>
            <person name="Williams K.H."/>
            <person name="Hubbard S.S."/>
            <person name="Banfield J.F."/>
        </authorList>
    </citation>
    <scope>NUCLEOTIDE SEQUENCE [LARGE SCALE GENOMIC DNA]</scope>
</reference>
<evidence type="ECO:0000256" key="5">
    <source>
        <dbReference type="ARBA" id="ARBA00022475"/>
    </source>
</evidence>
<keyword evidence="7 14" id="KW-0378">Hydrolase</keyword>
<evidence type="ECO:0000256" key="4">
    <source>
        <dbReference type="ARBA" id="ARBA00021581"/>
    </source>
</evidence>
<keyword evidence="14" id="KW-0133">Cell shape</keyword>
<evidence type="ECO:0000256" key="13">
    <source>
        <dbReference type="ARBA" id="ARBA00047594"/>
    </source>
</evidence>
<proteinExistence type="inferred from homology"/>
<feature type="transmembrane region" description="Helical" evidence="14">
    <location>
        <begin position="38"/>
        <end position="56"/>
    </location>
</feature>
<evidence type="ECO:0000313" key="16">
    <source>
        <dbReference type="Proteomes" id="UP000177701"/>
    </source>
</evidence>
<keyword evidence="8 14" id="KW-1133">Transmembrane helix</keyword>
<comment type="catalytic activity">
    <reaction evidence="13 14">
        <text>di-trans,octa-cis-undecaprenyl diphosphate + H2O = di-trans,octa-cis-undecaprenyl phosphate + phosphate + H(+)</text>
        <dbReference type="Rhea" id="RHEA:28094"/>
        <dbReference type="ChEBI" id="CHEBI:15377"/>
        <dbReference type="ChEBI" id="CHEBI:15378"/>
        <dbReference type="ChEBI" id="CHEBI:43474"/>
        <dbReference type="ChEBI" id="CHEBI:58405"/>
        <dbReference type="ChEBI" id="CHEBI:60392"/>
        <dbReference type="EC" id="3.6.1.27"/>
    </reaction>
</comment>
<dbReference type="Proteomes" id="UP000177701">
    <property type="component" value="Unassembled WGS sequence"/>
</dbReference>
<feature type="transmembrane region" description="Helical" evidence="14">
    <location>
        <begin position="192"/>
        <end position="210"/>
    </location>
</feature>
<dbReference type="PANTHER" id="PTHR30622">
    <property type="entry name" value="UNDECAPRENYL-DIPHOSPHATASE"/>
    <property type="match status" value="1"/>
</dbReference>
<dbReference type="GO" id="GO:0071555">
    <property type="term" value="P:cell wall organization"/>
    <property type="evidence" value="ECO:0007669"/>
    <property type="project" value="UniProtKB-KW"/>
</dbReference>
<dbReference type="HAMAP" id="MF_01006">
    <property type="entry name" value="Undec_diphosphatase"/>
    <property type="match status" value="1"/>
</dbReference>
<dbReference type="GO" id="GO:0009252">
    <property type="term" value="P:peptidoglycan biosynthetic process"/>
    <property type="evidence" value="ECO:0007669"/>
    <property type="project" value="UniProtKB-KW"/>
</dbReference>
<dbReference type="AlphaFoldDB" id="A0A1F5AD75"/>
<organism evidence="15 16">
    <name type="scientific">Candidatus Sediminicultor quintus</name>
    <dbReference type="NCBI Taxonomy" id="1797291"/>
    <lineage>
        <taxon>Bacteria</taxon>
        <taxon>Pseudomonadati</taxon>
        <taxon>Atribacterota</taxon>
        <taxon>Candidatus Phoenicimicrobiia</taxon>
        <taxon>Candidatus Pheonicimicrobiales</taxon>
        <taxon>Candidatus Phoenicimicrobiaceae</taxon>
        <taxon>Candidatus Sediminicultor</taxon>
    </lineage>
</organism>
<name>A0A1F5AD75_9BACT</name>
<gene>
    <name evidence="14" type="primary">uppP</name>
    <name evidence="15" type="ORF">A2V47_03515</name>
</gene>
<evidence type="ECO:0000256" key="6">
    <source>
        <dbReference type="ARBA" id="ARBA00022692"/>
    </source>
</evidence>
<keyword evidence="14" id="KW-0573">Peptidoglycan synthesis</keyword>
<comment type="subcellular location">
    <subcellularLocation>
        <location evidence="1 14">Cell membrane</location>
        <topology evidence="1 14">Multi-pass membrane protein</topology>
    </subcellularLocation>
</comment>
<dbReference type="GO" id="GO:0046677">
    <property type="term" value="P:response to antibiotic"/>
    <property type="evidence" value="ECO:0007669"/>
    <property type="project" value="UniProtKB-UniRule"/>
</dbReference>
<comment type="similarity">
    <text evidence="2 14">Belongs to the UppP family.</text>
</comment>
<sequence length="275" mass="30406">MSLILLGLVQGLTEFFPVSSSGHLVIAKYFLQIHLPGAAFEAFLHFGTVLAVILLFRKEIKGLVISFFDSIYKLFQGENILNIFKNNSSSKLAWFLVISTIPAAIIGYTFSSYFEILFGKPIIASFMLTITGTLLWLGNKYYTGGNKNISEITYKDAIIIGAAQAVAIFPGISRSGLTVIAGLSRNLDREFAARYSFILSVPIILGASMFKVRELSSLNIDSSILILSGLAAAISSYGAMKIFIRLLKNRKIYFFSYYLWIISGLTIWISLSRGL</sequence>
<comment type="function">
    <text evidence="14">Catalyzes the dephosphorylation of undecaprenyl diphosphate (UPP). Confers resistance to bacitracin.</text>
</comment>
<evidence type="ECO:0000256" key="8">
    <source>
        <dbReference type="ARBA" id="ARBA00022989"/>
    </source>
</evidence>
<evidence type="ECO:0000256" key="9">
    <source>
        <dbReference type="ARBA" id="ARBA00023136"/>
    </source>
</evidence>
<keyword evidence="6 14" id="KW-0812">Transmembrane</keyword>
<protein>
    <recommendedName>
        <fullName evidence="4 14">Undecaprenyl-diphosphatase</fullName>
        <ecNumber evidence="3 14">3.6.1.27</ecNumber>
    </recommendedName>
    <alternativeName>
        <fullName evidence="12 14">Bacitracin resistance protein</fullName>
    </alternativeName>
    <alternativeName>
        <fullName evidence="11 14">Undecaprenyl pyrophosphate phosphatase</fullName>
    </alternativeName>
</protein>
<evidence type="ECO:0000256" key="11">
    <source>
        <dbReference type="ARBA" id="ARBA00032707"/>
    </source>
</evidence>
<dbReference type="GO" id="GO:0008360">
    <property type="term" value="P:regulation of cell shape"/>
    <property type="evidence" value="ECO:0007669"/>
    <property type="project" value="UniProtKB-KW"/>
</dbReference>
<dbReference type="InterPro" id="IPR003824">
    <property type="entry name" value="UppP"/>
</dbReference>
<dbReference type="Pfam" id="PF02673">
    <property type="entry name" value="BacA"/>
    <property type="match status" value="1"/>
</dbReference>
<dbReference type="PANTHER" id="PTHR30622:SF4">
    <property type="entry name" value="UNDECAPRENYL-DIPHOSPHATASE"/>
    <property type="match status" value="1"/>
</dbReference>
<accession>A0A1F5AD75</accession>
<dbReference type="GO" id="GO:0005886">
    <property type="term" value="C:plasma membrane"/>
    <property type="evidence" value="ECO:0007669"/>
    <property type="project" value="UniProtKB-SubCell"/>
</dbReference>
<keyword evidence="5 14" id="KW-1003">Cell membrane</keyword>
<feature type="transmembrane region" description="Helical" evidence="14">
    <location>
        <begin position="222"/>
        <end position="240"/>
    </location>
</feature>
<evidence type="ECO:0000256" key="10">
    <source>
        <dbReference type="ARBA" id="ARBA00023251"/>
    </source>
</evidence>
<evidence type="ECO:0000256" key="7">
    <source>
        <dbReference type="ARBA" id="ARBA00022801"/>
    </source>
</evidence>
<keyword evidence="10 14" id="KW-0046">Antibiotic resistance</keyword>
<evidence type="ECO:0000256" key="2">
    <source>
        <dbReference type="ARBA" id="ARBA00010621"/>
    </source>
</evidence>
<feature type="transmembrane region" description="Helical" evidence="14">
    <location>
        <begin position="92"/>
        <end position="110"/>
    </location>
</feature>